<organism evidence="1 2">
    <name type="scientific">Olivibacter oleidegradans</name>
    <dbReference type="NCBI Taxonomy" id="760123"/>
    <lineage>
        <taxon>Bacteria</taxon>
        <taxon>Pseudomonadati</taxon>
        <taxon>Bacteroidota</taxon>
        <taxon>Sphingobacteriia</taxon>
        <taxon>Sphingobacteriales</taxon>
        <taxon>Sphingobacteriaceae</taxon>
        <taxon>Olivibacter</taxon>
    </lineage>
</organism>
<dbReference type="EMBL" id="JBHLWO010000007">
    <property type="protein sequence ID" value="MFC0321792.1"/>
    <property type="molecule type" value="Genomic_DNA"/>
</dbReference>
<comment type="caution">
    <text evidence="1">The sequence shown here is derived from an EMBL/GenBank/DDBJ whole genome shotgun (WGS) entry which is preliminary data.</text>
</comment>
<dbReference type="InterPro" id="IPR015943">
    <property type="entry name" value="WD40/YVTN_repeat-like_dom_sf"/>
</dbReference>
<reference evidence="1 2" key="1">
    <citation type="submission" date="2024-09" db="EMBL/GenBank/DDBJ databases">
        <authorList>
            <person name="Sun Q."/>
            <person name="Mori K."/>
        </authorList>
    </citation>
    <scope>NUCLEOTIDE SEQUENCE [LARGE SCALE GENOMIC DNA]</scope>
    <source>
        <strain evidence="1 2">CCM 7765</strain>
    </source>
</reference>
<dbReference type="RefSeq" id="WP_130857156.1">
    <property type="nucleotide sequence ID" value="NZ_JBHLWO010000007.1"/>
</dbReference>
<dbReference type="Gene3D" id="2.130.10.10">
    <property type="entry name" value="YVTN repeat-like/Quinoprotein amine dehydrogenase"/>
    <property type="match status" value="1"/>
</dbReference>
<proteinExistence type="predicted"/>
<gene>
    <name evidence="1" type="ORF">ACFFI0_25995</name>
</gene>
<accession>A0ABV6HSC5</accession>
<keyword evidence="2" id="KW-1185">Reference proteome</keyword>
<sequence>MIDLNPAFTTFSLSTTKTTAILEDQAGNLWIGVSQKAVFYMNIKSDSARKALYSFQTNTSAGFNVFSPTKTVEVSGIGMV</sequence>
<protein>
    <recommendedName>
        <fullName evidence="3">Two component regulator with propeller domain</fullName>
    </recommendedName>
</protein>
<evidence type="ECO:0000313" key="1">
    <source>
        <dbReference type="EMBL" id="MFC0321792.1"/>
    </source>
</evidence>
<dbReference type="Proteomes" id="UP001589774">
    <property type="component" value="Unassembled WGS sequence"/>
</dbReference>
<name>A0ABV6HSC5_9SPHI</name>
<evidence type="ECO:0008006" key="3">
    <source>
        <dbReference type="Google" id="ProtNLM"/>
    </source>
</evidence>
<evidence type="ECO:0000313" key="2">
    <source>
        <dbReference type="Proteomes" id="UP001589774"/>
    </source>
</evidence>